<evidence type="ECO:0000256" key="8">
    <source>
        <dbReference type="ARBA" id="ARBA00022692"/>
    </source>
</evidence>
<comment type="similarity">
    <text evidence="3">Belongs to the nurim family.</text>
</comment>
<evidence type="ECO:0000256" key="1">
    <source>
        <dbReference type="ARBA" id="ARBA00002096"/>
    </source>
</evidence>
<comment type="subcellular location">
    <subcellularLocation>
        <location evidence="2">Membrane</location>
        <topology evidence="2">Multi-pass membrane protein</topology>
    </subcellularLocation>
</comment>
<evidence type="ECO:0000313" key="15">
    <source>
        <dbReference type="Proteomes" id="UP001154266"/>
    </source>
</evidence>
<dbReference type="Gene3D" id="1.20.120.1630">
    <property type="match status" value="1"/>
</dbReference>
<reference evidence="14" key="1">
    <citation type="journal article" date="2023" name="Environ. Microbiol.">
        <title>The 2-methylpropene degradation pathway in Mycobacteriaceae family strains.</title>
        <authorList>
            <person name="Helbich S."/>
            <person name="Barrantes I."/>
            <person name="Dos Anjos Borges L.G."/>
            <person name="Pieper D.H."/>
            <person name="Vainshtein Y."/>
            <person name="Sohn K."/>
            <person name="Engesser K.H."/>
        </authorList>
    </citation>
    <scope>NUCLEOTIDE SEQUENCE</scope>
    <source>
        <strain evidence="14">IBE100</strain>
    </source>
</reference>
<keyword evidence="15" id="KW-1185">Reference proteome</keyword>
<keyword evidence="6" id="KW-0808">Transferase</keyword>
<dbReference type="InterPro" id="IPR009915">
    <property type="entry name" value="NnrU_dom"/>
</dbReference>
<evidence type="ECO:0000256" key="11">
    <source>
        <dbReference type="ARBA" id="ARBA00048134"/>
    </source>
</evidence>
<evidence type="ECO:0000259" key="13">
    <source>
        <dbReference type="Pfam" id="PF07298"/>
    </source>
</evidence>
<keyword evidence="5" id="KW-0489">Methyltransferase</keyword>
<dbReference type="Pfam" id="PF07298">
    <property type="entry name" value="NnrU"/>
    <property type="match status" value="1"/>
</dbReference>
<evidence type="ECO:0000256" key="9">
    <source>
        <dbReference type="ARBA" id="ARBA00022989"/>
    </source>
</evidence>
<dbReference type="Proteomes" id="UP001154266">
    <property type="component" value="Unassembled WGS sequence"/>
</dbReference>
<dbReference type="InterPro" id="IPR033580">
    <property type="entry name" value="Nurim-like"/>
</dbReference>
<evidence type="ECO:0000256" key="5">
    <source>
        <dbReference type="ARBA" id="ARBA00022603"/>
    </source>
</evidence>
<dbReference type="PANTHER" id="PTHR31040">
    <property type="entry name" value="NURIM"/>
    <property type="match status" value="1"/>
</dbReference>
<feature type="transmembrane region" description="Helical" evidence="12">
    <location>
        <begin position="12"/>
        <end position="33"/>
    </location>
</feature>
<comment type="caution">
    <text evidence="14">The sequence shown here is derived from an EMBL/GenBank/DDBJ whole genome shotgun (WGS) entry which is preliminary data.</text>
</comment>
<evidence type="ECO:0000256" key="10">
    <source>
        <dbReference type="ARBA" id="ARBA00023136"/>
    </source>
</evidence>
<protein>
    <recommendedName>
        <fullName evidence="4">methanethiol S-methyltransferase</fullName>
        <ecNumber evidence="4">2.1.1.334</ecNumber>
    </recommendedName>
</protein>
<proteinExistence type="inferred from homology"/>
<dbReference type="InterPro" id="IPR054700">
    <property type="entry name" value="MddA"/>
</dbReference>
<dbReference type="EMBL" id="JAKZMO010000008">
    <property type="protein sequence ID" value="MDG5483365.1"/>
    <property type="molecule type" value="Genomic_DNA"/>
</dbReference>
<evidence type="ECO:0000256" key="4">
    <source>
        <dbReference type="ARBA" id="ARBA00012149"/>
    </source>
</evidence>
<evidence type="ECO:0000256" key="6">
    <source>
        <dbReference type="ARBA" id="ARBA00022679"/>
    </source>
</evidence>
<evidence type="ECO:0000256" key="12">
    <source>
        <dbReference type="SAM" id="Phobius"/>
    </source>
</evidence>
<keyword evidence="9 12" id="KW-1133">Transmembrane helix</keyword>
<comment type="catalytic activity">
    <reaction evidence="11">
        <text>methanethiol + S-adenosyl-L-methionine = dimethyl sulfide + S-adenosyl-L-homocysteine + H(+)</text>
        <dbReference type="Rhea" id="RHEA:50428"/>
        <dbReference type="ChEBI" id="CHEBI:15378"/>
        <dbReference type="ChEBI" id="CHEBI:16007"/>
        <dbReference type="ChEBI" id="CHEBI:17437"/>
        <dbReference type="ChEBI" id="CHEBI:57856"/>
        <dbReference type="ChEBI" id="CHEBI:59789"/>
        <dbReference type="EC" id="2.1.1.334"/>
    </reaction>
</comment>
<evidence type="ECO:0000256" key="3">
    <source>
        <dbReference type="ARBA" id="ARBA00010631"/>
    </source>
</evidence>
<gene>
    <name evidence="14" type="ORF">MNO81_11240</name>
</gene>
<dbReference type="EC" id="2.1.1.334" evidence="4"/>
<dbReference type="PANTHER" id="PTHR31040:SF1">
    <property type="entry name" value="NURIM"/>
    <property type="match status" value="1"/>
</dbReference>
<feature type="transmembrane region" description="Helical" evidence="12">
    <location>
        <begin position="86"/>
        <end position="103"/>
    </location>
</feature>
<keyword evidence="10 12" id="KW-0472">Membrane</keyword>
<feature type="transmembrane region" description="Helical" evidence="12">
    <location>
        <begin position="123"/>
        <end position="148"/>
    </location>
</feature>
<feature type="domain" description="NnrU" evidence="13">
    <location>
        <begin position="53"/>
        <end position="189"/>
    </location>
</feature>
<feature type="transmembrane region" description="Helical" evidence="12">
    <location>
        <begin position="45"/>
        <end position="65"/>
    </location>
</feature>
<organism evidence="14 15">
    <name type="scientific">Mycolicibacterium gadium</name>
    <name type="common">Mycobacterium gadium</name>
    <dbReference type="NCBI Taxonomy" id="1794"/>
    <lineage>
        <taxon>Bacteria</taxon>
        <taxon>Bacillati</taxon>
        <taxon>Actinomycetota</taxon>
        <taxon>Actinomycetes</taxon>
        <taxon>Mycobacteriales</taxon>
        <taxon>Mycobacteriaceae</taxon>
        <taxon>Mycolicibacterium</taxon>
    </lineage>
</organism>
<evidence type="ECO:0000256" key="7">
    <source>
        <dbReference type="ARBA" id="ARBA00022691"/>
    </source>
</evidence>
<dbReference type="NCBIfam" id="NF045656">
    <property type="entry name" value="MeththiolMtaseMddA"/>
    <property type="match status" value="1"/>
</dbReference>
<keyword evidence="7" id="KW-0949">S-adenosyl-L-methionine</keyword>
<evidence type="ECO:0000313" key="14">
    <source>
        <dbReference type="EMBL" id="MDG5483365.1"/>
    </source>
</evidence>
<keyword evidence="8 12" id="KW-0812">Transmembrane</keyword>
<dbReference type="RefSeq" id="WP_278221080.1">
    <property type="nucleotide sequence ID" value="NZ_JAKZMO010000008.1"/>
</dbReference>
<comment type="function">
    <text evidence="1">Catalyzes the methylation of methanethiol (MeSH) to yield dimethylsulphide (DMS).</text>
</comment>
<accession>A0ABT6GQ04</accession>
<evidence type="ECO:0000256" key="2">
    <source>
        <dbReference type="ARBA" id="ARBA00004141"/>
    </source>
</evidence>
<name>A0ABT6GQ04_MYCGU</name>
<sequence>MTRLLAVGYGAVCYVVFLAAFLYAIGFVGNLIVPRSIDNGIEATVVEAIVVNVLLLGVFAVQHSVMARPAFKRWWTRFVPNAIERSTYVLLSSLALFLLYWQWRTMPAVVWDVGWQPGRVVLWALFGLGWATVLFGTFMINHFDLFGLRQVYLASRGKPYTDLEFRTTMLYRVVRHPLMLGFIIAFWATPTMTAGHLLFAVATTGYILIALQLEERDLNAALGDQYRQYRKRVPMLIPGLHRRGDHTAPTATPRPA</sequence>